<dbReference type="Pfam" id="PF00389">
    <property type="entry name" value="2-Hacid_dh"/>
    <property type="match status" value="1"/>
</dbReference>
<feature type="domain" description="D-isomer specific 2-hydroxyacid dehydrogenase catalytic" evidence="2">
    <location>
        <begin position="19"/>
        <end position="80"/>
    </location>
</feature>
<dbReference type="SUPFAM" id="SSF52283">
    <property type="entry name" value="Formate/glycerate dehydrogenase catalytic domain-like"/>
    <property type="match status" value="1"/>
</dbReference>
<dbReference type="Proteomes" id="UP000030645">
    <property type="component" value="Unassembled WGS sequence"/>
</dbReference>
<dbReference type="eggNOG" id="KOG0069">
    <property type="taxonomic scope" value="Eukaryota"/>
</dbReference>
<keyword evidence="1" id="KW-0560">Oxidoreductase</keyword>
<dbReference type="PANTHER" id="PTHR10996">
    <property type="entry name" value="2-HYDROXYACID DEHYDROGENASE-RELATED"/>
    <property type="match status" value="1"/>
</dbReference>
<accession>W9SJ50</accession>
<evidence type="ECO:0000259" key="2">
    <source>
        <dbReference type="Pfam" id="PF00389"/>
    </source>
</evidence>
<reference evidence="4" key="1">
    <citation type="submission" date="2013-01" db="EMBL/GenBank/DDBJ databases">
        <title>Draft Genome Sequence of a Mulberry Tree, Morus notabilis C.K. Schneid.</title>
        <authorList>
            <person name="He N."/>
            <person name="Zhao S."/>
        </authorList>
    </citation>
    <scope>NUCLEOTIDE SEQUENCE</scope>
</reference>
<dbReference type="GO" id="GO:0051287">
    <property type="term" value="F:NAD binding"/>
    <property type="evidence" value="ECO:0007669"/>
    <property type="project" value="InterPro"/>
</dbReference>
<evidence type="ECO:0000313" key="4">
    <source>
        <dbReference type="Proteomes" id="UP000030645"/>
    </source>
</evidence>
<protein>
    <recommendedName>
        <fullName evidence="2">D-isomer specific 2-hydroxyacid dehydrogenase catalytic domain-containing protein</fullName>
    </recommendedName>
</protein>
<name>W9SJ50_9ROSA</name>
<proteinExistence type="predicted"/>
<dbReference type="PANTHER" id="PTHR10996:SF235">
    <property type="entry name" value="GLYOXYLATE_HYDROXYPYRUVATE REDUCTASE A HPR2-LIKE"/>
    <property type="match status" value="1"/>
</dbReference>
<sequence>MPDVLTAKLEKRFKLFKLWRYPSMAEFLGENVDSVQAMVGNTKMGADAVLISLLPGLTIVASYSVGLDKIDLRKCEEKGLGSPTVPTR</sequence>
<dbReference type="GO" id="GO:0005829">
    <property type="term" value="C:cytosol"/>
    <property type="evidence" value="ECO:0007669"/>
    <property type="project" value="TreeGrafter"/>
</dbReference>
<keyword evidence="4" id="KW-1185">Reference proteome</keyword>
<dbReference type="STRING" id="981085.W9SJ50"/>
<evidence type="ECO:0000313" key="3">
    <source>
        <dbReference type="EMBL" id="EXC31552.1"/>
    </source>
</evidence>
<gene>
    <name evidence="3" type="ORF">L484_006584</name>
</gene>
<dbReference type="GO" id="GO:0030267">
    <property type="term" value="F:glyoxylate reductase (NADPH) activity"/>
    <property type="evidence" value="ECO:0007669"/>
    <property type="project" value="TreeGrafter"/>
</dbReference>
<dbReference type="GO" id="GO:0016618">
    <property type="term" value="F:hydroxypyruvate reductase [NAD(P)H] activity"/>
    <property type="evidence" value="ECO:0007669"/>
    <property type="project" value="TreeGrafter"/>
</dbReference>
<dbReference type="InterPro" id="IPR050223">
    <property type="entry name" value="D-isomer_2-hydroxyacid_DH"/>
</dbReference>
<dbReference type="AlphaFoldDB" id="W9SJ50"/>
<organism evidence="3 4">
    <name type="scientific">Morus notabilis</name>
    <dbReference type="NCBI Taxonomy" id="981085"/>
    <lineage>
        <taxon>Eukaryota</taxon>
        <taxon>Viridiplantae</taxon>
        <taxon>Streptophyta</taxon>
        <taxon>Embryophyta</taxon>
        <taxon>Tracheophyta</taxon>
        <taxon>Spermatophyta</taxon>
        <taxon>Magnoliopsida</taxon>
        <taxon>eudicotyledons</taxon>
        <taxon>Gunneridae</taxon>
        <taxon>Pentapetalae</taxon>
        <taxon>rosids</taxon>
        <taxon>fabids</taxon>
        <taxon>Rosales</taxon>
        <taxon>Moraceae</taxon>
        <taxon>Moreae</taxon>
        <taxon>Morus</taxon>
    </lineage>
</organism>
<evidence type="ECO:0000256" key="1">
    <source>
        <dbReference type="ARBA" id="ARBA00023002"/>
    </source>
</evidence>
<dbReference type="EMBL" id="KE346262">
    <property type="protein sequence ID" value="EXC31552.1"/>
    <property type="molecule type" value="Genomic_DNA"/>
</dbReference>
<dbReference type="Gene3D" id="3.40.50.720">
    <property type="entry name" value="NAD(P)-binding Rossmann-like Domain"/>
    <property type="match status" value="1"/>
</dbReference>
<dbReference type="InterPro" id="IPR006139">
    <property type="entry name" value="D-isomer_2_OHA_DH_cat_dom"/>
</dbReference>